<dbReference type="InterPro" id="IPR052718">
    <property type="entry name" value="NmrA-type_oxidoreductase"/>
</dbReference>
<evidence type="ECO:0000259" key="1">
    <source>
        <dbReference type="Pfam" id="PF05368"/>
    </source>
</evidence>
<name>A0A7C9TQS6_9MICO</name>
<proteinExistence type="predicted"/>
<dbReference type="PANTHER" id="PTHR47129:SF1">
    <property type="entry name" value="NMRA-LIKE DOMAIN-CONTAINING PROTEIN"/>
    <property type="match status" value="1"/>
</dbReference>
<protein>
    <submittedName>
        <fullName evidence="2">SDR family oxidoreductase</fullName>
    </submittedName>
</protein>
<dbReference type="InterPro" id="IPR036291">
    <property type="entry name" value="NAD(P)-bd_dom_sf"/>
</dbReference>
<gene>
    <name evidence="2" type="ORF">G3T37_09935</name>
</gene>
<dbReference type="Gene3D" id="3.90.25.10">
    <property type="entry name" value="UDP-galactose 4-epimerase, domain 1"/>
    <property type="match status" value="1"/>
</dbReference>
<keyword evidence="3" id="KW-1185">Reference proteome</keyword>
<feature type="domain" description="NmrA-like" evidence="1">
    <location>
        <begin position="2"/>
        <end position="231"/>
    </location>
</feature>
<dbReference type="InterPro" id="IPR008030">
    <property type="entry name" value="NmrA-like"/>
</dbReference>
<dbReference type="EMBL" id="JAAGWZ010000002">
    <property type="protein sequence ID" value="NEM91677.1"/>
    <property type="molecule type" value="Genomic_DNA"/>
</dbReference>
<dbReference type="PANTHER" id="PTHR47129">
    <property type="entry name" value="QUINONE OXIDOREDUCTASE 2"/>
    <property type="match status" value="1"/>
</dbReference>
<organism evidence="2 3">
    <name type="scientific">Galbitalea soli</name>
    <dbReference type="NCBI Taxonomy" id="1268042"/>
    <lineage>
        <taxon>Bacteria</taxon>
        <taxon>Bacillati</taxon>
        <taxon>Actinomycetota</taxon>
        <taxon>Actinomycetes</taxon>
        <taxon>Micrococcales</taxon>
        <taxon>Microbacteriaceae</taxon>
        <taxon>Galbitalea</taxon>
    </lineage>
</organism>
<dbReference type="Pfam" id="PF05368">
    <property type="entry name" value="NmrA"/>
    <property type="match status" value="1"/>
</dbReference>
<dbReference type="Proteomes" id="UP000479756">
    <property type="component" value="Unassembled WGS sequence"/>
</dbReference>
<comment type="caution">
    <text evidence="2">The sequence shown here is derived from an EMBL/GenBank/DDBJ whole genome shotgun (WGS) entry which is preliminary data.</text>
</comment>
<sequence length="285" mass="28950">MTIVVTGATGHLGRLIIEALLRDGVTPSTIVAGGRSLDKIDDLVARGVTAARIDYADPASLDAALAGADTVVLVSGSEVGQRVAQHAAVIDAAVRAGVGHLIYTSAPKATTSPLVLAPEHKATEEAIAAAGIPATILRNGWYTENYTGQAEQLRATGRLVASVGDGRVASASRVDYADAAAAVAIGGAPHIGAVYELSGDVAWDFTQLAAAFTEVLGREVVYVPVSTEEHLAILTGAGLDEGTAGFVVALDGNTRDGLLAETSGDLARLIGRPTTPLVDGIRAAL</sequence>
<accession>A0A7C9TQS6</accession>
<evidence type="ECO:0000313" key="3">
    <source>
        <dbReference type="Proteomes" id="UP000479756"/>
    </source>
</evidence>
<dbReference type="CDD" id="cd05269">
    <property type="entry name" value="TMR_SDR_a"/>
    <property type="match status" value="1"/>
</dbReference>
<dbReference type="AlphaFoldDB" id="A0A7C9TQS6"/>
<reference evidence="2 3" key="1">
    <citation type="journal article" date="2014" name="Int. J. Syst. Evol. Microbiol.">
        <title>Description of Galbitalea soli gen. nov., sp. nov., and Frondihabitans sucicola sp. nov.</title>
        <authorList>
            <person name="Kim S.J."/>
            <person name="Lim J.M."/>
            <person name="Ahn J.H."/>
            <person name="Weon H.Y."/>
            <person name="Hamada M."/>
            <person name="Suzuki K."/>
            <person name="Ahn T.Y."/>
            <person name="Kwon S.W."/>
        </authorList>
    </citation>
    <scope>NUCLEOTIDE SEQUENCE [LARGE SCALE GENOMIC DNA]</scope>
    <source>
        <strain evidence="2 3">NBRC 108727</strain>
    </source>
</reference>
<evidence type="ECO:0000313" key="2">
    <source>
        <dbReference type="EMBL" id="NEM91677.1"/>
    </source>
</evidence>
<dbReference type="Gene3D" id="3.40.50.720">
    <property type="entry name" value="NAD(P)-binding Rossmann-like Domain"/>
    <property type="match status" value="1"/>
</dbReference>
<dbReference type="RefSeq" id="WP_163473532.1">
    <property type="nucleotide sequence ID" value="NZ_JAAGWZ010000002.1"/>
</dbReference>
<dbReference type="SUPFAM" id="SSF51735">
    <property type="entry name" value="NAD(P)-binding Rossmann-fold domains"/>
    <property type="match status" value="1"/>
</dbReference>